<dbReference type="GO" id="GO:0015031">
    <property type="term" value="P:protein transport"/>
    <property type="evidence" value="ECO:0007669"/>
    <property type="project" value="UniProtKB-KW"/>
</dbReference>
<reference evidence="9 10" key="2">
    <citation type="submission" date="2024-10" db="EMBL/GenBank/DDBJ databases">
        <authorList>
            <person name="Ryan C."/>
        </authorList>
    </citation>
    <scope>NUCLEOTIDE SEQUENCE [LARGE SCALE GENOMIC DNA]</scope>
</reference>
<dbReference type="EMBL" id="OZ075120">
    <property type="protein sequence ID" value="CAL4895174.1"/>
    <property type="molecule type" value="Genomic_DNA"/>
</dbReference>
<keyword evidence="3" id="KW-0813">Transport</keyword>
<dbReference type="AlphaFoldDB" id="A0ABC8VQU6"/>
<keyword evidence="5" id="KW-0677">Repeat</keyword>
<dbReference type="GO" id="GO:0005783">
    <property type="term" value="C:endoplasmic reticulum"/>
    <property type="evidence" value="ECO:0007669"/>
    <property type="project" value="UniProtKB-SubCell"/>
</dbReference>
<keyword evidence="6" id="KW-0256">Endoplasmic reticulum</keyword>
<evidence type="ECO:0000256" key="8">
    <source>
        <dbReference type="ARBA" id="ARBA00022927"/>
    </source>
</evidence>
<protein>
    <submittedName>
        <fullName evidence="9">Uncharacterized protein</fullName>
    </submittedName>
</protein>
<evidence type="ECO:0000313" key="10">
    <source>
        <dbReference type="Proteomes" id="UP001497457"/>
    </source>
</evidence>
<evidence type="ECO:0000256" key="2">
    <source>
        <dbReference type="ARBA" id="ARBA00009358"/>
    </source>
</evidence>
<reference evidence="10" key="1">
    <citation type="submission" date="2024-06" db="EMBL/GenBank/DDBJ databases">
        <authorList>
            <person name="Ryan C."/>
        </authorList>
    </citation>
    <scope>NUCLEOTIDE SEQUENCE [LARGE SCALE GENOMIC DNA]</scope>
</reference>
<comment type="similarity">
    <text evidence="2">Belongs to the WD repeat SEC31 family.</text>
</comment>
<evidence type="ECO:0000256" key="4">
    <source>
        <dbReference type="ARBA" id="ARBA00022574"/>
    </source>
</evidence>
<evidence type="ECO:0000256" key="7">
    <source>
        <dbReference type="ARBA" id="ARBA00022892"/>
    </source>
</evidence>
<dbReference type="InterPro" id="IPR040251">
    <property type="entry name" value="SEC31-like"/>
</dbReference>
<dbReference type="PANTHER" id="PTHR13923">
    <property type="entry name" value="SEC31-RELATED PROTEIN"/>
    <property type="match status" value="1"/>
</dbReference>
<dbReference type="PANTHER" id="PTHR13923:SF11">
    <property type="entry name" value="SECRETORY 31, ISOFORM D"/>
    <property type="match status" value="1"/>
</dbReference>
<evidence type="ECO:0000256" key="1">
    <source>
        <dbReference type="ARBA" id="ARBA00004240"/>
    </source>
</evidence>
<dbReference type="InterPro" id="IPR036322">
    <property type="entry name" value="WD40_repeat_dom_sf"/>
</dbReference>
<keyword evidence="4" id="KW-0853">WD repeat</keyword>
<evidence type="ECO:0000256" key="6">
    <source>
        <dbReference type="ARBA" id="ARBA00022824"/>
    </source>
</evidence>
<gene>
    <name evidence="9" type="ORF">URODEC1_LOCUS5886</name>
</gene>
<dbReference type="SUPFAM" id="SSF50978">
    <property type="entry name" value="WD40 repeat-like"/>
    <property type="match status" value="1"/>
</dbReference>
<name>A0ABC8VQU6_9POAL</name>
<evidence type="ECO:0000313" key="9">
    <source>
        <dbReference type="EMBL" id="CAL4895174.1"/>
    </source>
</evidence>
<dbReference type="InterPro" id="IPR015943">
    <property type="entry name" value="WD40/YVTN_repeat-like_dom_sf"/>
</dbReference>
<keyword evidence="7" id="KW-0931">ER-Golgi transport</keyword>
<comment type="subcellular location">
    <subcellularLocation>
        <location evidence="1">Endoplasmic reticulum</location>
    </subcellularLocation>
</comment>
<evidence type="ECO:0000256" key="5">
    <source>
        <dbReference type="ARBA" id="ARBA00022737"/>
    </source>
</evidence>
<sequence length="439" mass="48395">MELLGARSTTRAATMSACPHHKFLAAGPSARAHGGCTGEASSVEILRLWRKEEEPESGRELEVVATIQAPGDHSFLRLAWSRRDTNLAYPLGLLAGALDGGAVCLWDPSLLPYEQNLYQVGDDGASCFTLSAFTSKFYGEPSTCSEQFDTNLIPKNFHTKCKELVEDGASEMLRSFDNVVKSKFTAKDGASETLLSDNGDFDGWEVVPGKSEIDMEEWELVPNKSGKAIDHSSRDGLPFTVLGLSFNNPYGNVLACGGLGEKLLLYHLDSPVKTCEMMDLGSKEISCQITSLDWHPVYPVILACACDASVAKIWDLRSKKPTYRFEQENKGRCTETRWNPNDPLQIAVASVGMLKGKPAIEIWDARNTHFPLSEFGPENGEAWRLNVIEGSHSSWTRYNPPNRITLHPDGKNEILWCHNDDVIAMSSSSNIGLYKLKTS</sequence>
<keyword evidence="10" id="KW-1185">Reference proteome</keyword>
<dbReference type="Gene3D" id="2.130.10.10">
    <property type="entry name" value="YVTN repeat-like/Quinoprotein amine dehydrogenase"/>
    <property type="match status" value="2"/>
</dbReference>
<dbReference type="Proteomes" id="UP001497457">
    <property type="component" value="Chromosome 10rd"/>
</dbReference>
<accession>A0ABC8VQU6</accession>
<dbReference type="InterPro" id="IPR001680">
    <property type="entry name" value="WD40_rpt"/>
</dbReference>
<evidence type="ECO:0000256" key="3">
    <source>
        <dbReference type="ARBA" id="ARBA00022448"/>
    </source>
</evidence>
<keyword evidence="8" id="KW-0653">Protein transport</keyword>
<dbReference type="SMART" id="SM00320">
    <property type="entry name" value="WD40"/>
    <property type="match status" value="4"/>
</dbReference>
<proteinExistence type="inferred from homology"/>
<organism evidence="9 10">
    <name type="scientific">Urochloa decumbens</name>
    <dbReference type="NCBI Taxonomy" id="240449"/>
    <lineage>
        <taxon>Eukaryota</taxon>
        <taxon>Viridiplantae</taxon>
        <taxon>Streptophyta</taxon>
        <taxon>Embryophyta</taxon>
        <taxon>Tracheophyta</taxon>
        <taxon>Spermatophyta</taxon>
        <taxon>Magnoliopsida</taxon>
        <taxon>Liliopsida</taxon>
        <taxon>Poales</taxon>
        <taxon>Poaceae</taxon>
        <taxon>PACMAD clade</taxon>
        <taxon>Panicoideae</taxon>
        <taxon>Panicodae</taxon>
        <taxon>Paniceae</taxon>
        <taxon>Melinidinae</taxon>
        <taxon>Urochloa</taxon>
    </lineage>
</organism>
<dbReference type="GO" id="GO:0016192">
    <property type="term" value="P:vesicle-mediated transport"/>
    <property type="evidence" value="ECO:0007669"/>
    <property type="project" value="UniProtKB-KW"/>
</dbReference>